<feature type="transmembrane region" description="Helical" evidence="9">
    <location>
        <begin position="410"/>
        <end position="427"/>
    </location>
</feature>
<dbReference type="OrthoDB" id="6612291at2759"/>
<feature type="domain" description="Major facilitator superfamily (MFS) profile" evidence="10">
    <location>
        <begin position="22"/>
        <end position="469"/>
    </location>
</feature>
<evidence type="ECO:0000256" key="5">
    <source>
        <dbReference type="ARBA" id="ARBA00022989"/>
    </source>
</evidence>
<evidence type="ECO:0000256" key="2">
    <source>
        <dbReference type="ARBA" id="ARBA00010992"/>
    </source>
</evidence>
<dbReference type="InterPro" id="IPR020846">
    <property type="entry name" value="MFS_dom"/>
</dbReference>
<protein>
    <submittedName>
        <fullName evidence="11">General substrate transporter</fullName>
    </submittedName>
</protein>
<evidence type="ECO:0000256" key="6">
    <source>
        <dbReference type="ARBA" id="ARBA00023136"/>
    </source>
</evidence>
<feature type="transmembrane region" description="Helical" evidence="9">
    <location>
        <begin position="278"/>
        <end position="301"/>
    </location>
</feature>
<evidence type="ECO:0000256" key="7">
    <source>
        <dbReference type="ARBA" id="ARBA00023180"/>
    </source>
</evidence>
<feature type="transmembrane region" description="Helical" evidence="9">
    <location>
        <begin position="192"/>
        <end position="211"/>
    </location>
</feature>
<evidence type="ECO:0000256" key="4">
    <source>
        <dbReference type="ARBA" id="ARBA00022692"/>
    </source>
</evidence>
<dbReference type="PANTHER" id="PTHR48022">
    <property type="entry name" value="PLASTIDIC GLUCOSE TRANSPORTER 4"/>
    <property type="match status" value="1"/>
</dbReference>
<dbReference type="RefSeq" id="XP_033590439.1">
    <property type="nucleotide sequence ID" value="XM_033735979.1"/>
</dbReference>
<comment type="similarity">
    <text evidence="2 8">Belongs to the major facilitator superfamily. Sugar transporter (TC 2.A.1.1) family.</text>
</comment>
<dbReference type="Pfam" id="PF00083">
    <property type="entry name" value="Sugar_tr"/>
    <property type="match status" value="1"/>
</dbReference>
<dbReference type="NCBIfam" id="TIGR00879">
    <property type="entry name" value="SP"/>
    <property type="match status" value="1"/>
</dbReference>
<dbReference type="GO" id="GO:0005351">
    <property type="term" value="F:carbohydrate:proton symporter activity"/>
    <property type="evidence" value="ECO:0007669"/>
    <property type="project" value="TreeGrafter"/>
</dbReference>
<feature type="transmembrane region" description="Helical" evidence="9">
    <location>
        <begin position="158"/>
        <end position="177"/>
    </location>
</feature>
<dbReference type="InterPro" id="IPR050360">
    <property type="entry name" value="MFS_Sugar_Transporters"/>
</dbReference>
<comment type="subcellular location">
    <subcellularLocation>
        <location evidence="1">Membrane</location>
        <topology evidence="1">Multi-pass membrane protein</topology>
    </subcellularLocation>
</comment>
<dbReference type="InterPro" id="IPR036259">
    <property type="entry name" value="MFS_trans_sf"/>
</dbReference>
<dbReference type="EMBL" id="MU001634">
    <property type="protein sequence ID" value="KAF2483869.1"/>
    <property type="molecule type" value="Genomic_DNA"/>
</dbReference>
<dbReference type="SUPFAM" id="SSF103473">
    <property type="entry name" value="MFS general substrate transporter"/>
    <property type="match status" value="1"/>
</dbReference>
<dbReference type="InterPro" id="IPR005829">
    <property type="entry name" value="Sugar_transporter_CS"/>
</dbReference>
<keyword evidence="6 9" id="KW-0472">Membrane</keyword>
<dbReference type="PROSITE" id="PS00216">
    <property type="entry name" value="SUGAR_TRANSPORT_1"/>
    <property type="match status" value="2"/>
</dbReference>
<feature type="transmembrane region" description="Helical" evidence="9">
    <location>
        <begin position="447"/>
        <end position="466"/>
    </location>
</feature>
<evidence type="ECO:0000256" key="1">
    <source>
        <dbReference type="ARBA" id="ARBA00004141"/>
    </source>
</evidence>
<dbReference type="Proteomes" id="UP000799767">
    <property type="component" value="Unassembled WGS sequence"/>
</dbReference>
<organism evidence="11 12">
    <name type="scientific">Neohortaea acidophila</name>
    <dbReference type="NCBI Taxonomy" id="245834"/>
    <lineage>
        <taxon>Eukaryota</taxon>
        <taxon>Fungi</taxon>
        <taxon>Dikarya</taxon>
        <taxon>Ascomycota</taxon>
        <taxon>Pezizomycotina</taxon>
        <taxon>Dothideomycetes</taxon>
        <taxon>Dothideomycetidae</taxon>
        <taxon>Mycosphaerellales</taxon>
        <taxon>Teratosphaeriaceae</taxon>
        <taxon>Neohortaea</taxon>
    </lineage>
</organism>
<name>A0A6A6PW18_9PEZI</name>
<evidence type="ECO:0000313" key="11">
    <source>
        <dbReference type="EMBL" id="KAF2483869.1"/>
    </source>
</evidence>
<feature type="transmembrane region" description="Helical" evidence="9">
    <location>
        <begin position="341"/>
        <end position="364"/>
    </location>
</feature>
<feature type="transmembrane region" description="Helical" evidence="9">
    <location>
        <begin position="124"/>
        <end position="146"/>
    </location>
</feature>
<evidence type="ECO:0000256" key="3">
    <source>
        <dbReference type="ARBA" id="ARBA00022448"/>
    </source>
</evidence>
<sequence>MVRFVIKPPPDDAGKAWPAILIGLFVAFGGVLYGYDTGNISGVIAMPYWLQLFSTGAKDSMGNPAITSSQSSQIVSILSAGTFFGALSAAPAADFFGRRIGLMIGICVFMFGVVLQTASTSLGLLLAGRFFAGLGVGWSSATIPIYQSETAPKWIRGTIVGCYQLCITIGLLIASVVDHSTADIQSTACYRIPIAVQFAWGLILLIGLIFLPETPRMWIRRGKPDRAAKSLGKLRQLPVDHPAIIDELAEVQATHEYDLSLGKSTYADCFRGNYGKRLLTGCLLQALQQLTGVNFIFYYGTQYFKNSGLKNPFLISVITASVNVVSTFPGLYLVESWGRRPLLLFGAIGMAACQFIVAGVGTGIGLSNQAGQQCLIAFVCFYIFFFACSWGPCAWIITGEIFPLKTRAKSLSMTTASNWLLNWAIGYMTPYLVDSGPGNADLQSKVFFLWGSFCFICIFFVWGLIYETKGFSLEEVDELYLKVGRAWKSKGFVPTVRFTEIQESGAAHRSASLAEAEKYAGRHASVVEHRYDSELKA</sequence>
<keyword evidence="4 9" id="KW-0812">Transmembrane</keyword>
<dbReference type="GO" id="GO:0005536">
    <property type="term" value="F:D-glucose binding"/>
    <property type="evidence" value="ECO:0007669"/>
    <property type="project" value="UniProtKB-ARBA"/>
</dbReference>
<feature type="transmembrane region" description="Helical" evidence="9">
    <location>
        <begin position="16"/>
        <end position="35"/>
    </location>
</feature>
<keyword evidence="5 9" id="KW-1133">Transmembrane helix</keyword>
<evidence type="ECO:0000256" key="9">
    <source>
        <dbReference type="SAM" id="Phobius"/>
    </source>
</evidence>
<feature type="transmembrane region" description="Helical" evidence="9">
    <location>
        <begin position="100"/>
        <end position="118"/>
    </location>
</feature>
<keyword evidence="12" id="KW-1185">Reference proteome</keyword>
<feature type="transmembrane region" description="Helical" evidence="9">
    <location>
        <begin position="376"/>
        <end position="398"/>
    </location>
</feature>
<dbReference type="PRINTS" id="PR00171">
    <property type="entry name" value="SUGRTRNSPORT"/>
</dbReference>
<keyword evidence="3 8" id="KW-0813">Transport</keyword>
<dbReference type="AlphaFoldDB" id="A0A6A6PW18"/>
<reference evidence="11" key="1">
    <citation type="journal article" date="2020" name="Stud. Mycol.">
        <title>101 Dothideomycetes genomes: a test case for predicting lifestyles and emergence of pathogens.</title>
        <authorList>
            <person name="Haridas S."/>
            <person name="Albert R."/>
            <person name="Binder M."/>
            <person name="Bloem J."/>
            <person name="Labutti K."/>
            <person name="Salamov A."/>
            <person name="Andreopoulos B."/>
            <person name="Baker S."/>
            <person name="Barry K."/>
            <person name="Bills G."/>
            <person name="Bluhm B."/>
            <person name="Cannon C."/>
            <person name="Castanera R."/>
            <person name="Culley D."/>
            <person name="Daum C."/>
            <person name="Ezra D."/>
            <person name="Gonzalez J."/>
            <person name="Henrissat B."/>
            <person name="Kuo A."/>
            <person name="Liang C."/>
            <person name="Lipzen A."/>
            <person name="Lutzoni F."/>
            <person name="Magnuson J."/>
            <person name="Mondo S."/>
            <person name="Nolan M."/>
            <person name="Ohm R."/>
            <person name="Pangilinan J."/>
            <person name="Park H.-J."/>
            <person name="Ramirez L."/>
            <person name="Alfaro M."/>
            <person name="Sun H."/>
            <person name="Tritt A."/>
            <person name="Yoshinaga Y."/>
            <person name="Zwiers L.-H."/>
            <person name="Turgeon B."/>
            <person name="Goodwin S."/>
            <person name="Spatafora J."/>
            <person name="Crous P."/>
            <person name="Grigoriev I."/>
        </authorList>
    </citation>
    <scope>NUCLEOTIDE SEQUENCE</scope>
    <source>
        <strain evidence="11">CBS 113389</strain>
    </source>
</reference>
<dbReference type="PROSITE" id="PS00217">
    <property type="entry name" value="SUGAR_TRANSPORT_2"/>
    <property type="match status" value="1"/>
</dbReference>
<gene>
    <name evidence="11" type="ORF">BDY17DRAFT_316046</name>
</gene>
<keyword evidence="7" id="KW-0325">Glycoprotein</keyword>
<dbReference type="PANTHER" id="PTHR48022:SF17">
    <property type="entry name" value="HEXOSE TRANSPORTER"/>
    <property type="match status" value="1"/>
</dbReference>
<evidence type="ECO:0000256" key="8">
    <source>
        <dbReference type="RuleBase" id="RU003346"/>
    </source>
</evidence>
<evidence type="ECO:0000313" key="12">
    <source>
        <dbReference type="Proteomes" id="UP000799767"/>
    </source>
</evidence>
<dbReference type="GO" id="GO:0005886">
    <property type="term" value="C:plasma membrane"/>
    <property type="evidence" value="ECO:0007669"/>
    <property type="project" value="UniProtKB-ARBA"/>
</dbReference>
<dbReference type="PROSITE" id="PS50850">
    <property type="entry name" value="MFS"/>
    <property type="match status" value="1"/>
</dbReference>
<dbReference type="GO" id="GO:0010255">
    <property type="term" value="P:glucose mediated signaling pathway"/>
    <property type="evidence" value="ECO:0007669"/>
    <property type="project" value="UniProtKB-ARBA"/>
</dbReference>
<accession>A0A6A6PW18</accession>
<evidence type="ECO:0000259" key="10">
    <source>
        <dbReference type="PROSITE" id="PS50850"/>
    </source>
</evidence>
<feature type="transmembrane region" description="Helical" evidence="9">
    <location>
        <begin position="74"/>
        <end position="93"/>
    </location>
</feature>
<dbReference type="FunFam" id="1.20.1250.20:FF:000115">
    <property type="entry name" value="High-affinity glucose transporter"/>
    <property type="match status" value="1"/>
</dbReference>
<feature type="transmembrane region" description="Helical" evidence="9">
    <location>
        <begin position="313"/>
        <end position="334"/>
    </location>
</feature>
<dbReference type="InterPro" id="IPR005828">
    <property type="entry name" value="MFS_sugar_transport-like"/>
</dbReference>
<proteinExistence type="inferred from homology"/>
<dbReference type="Gene3D" id="1.20.1250.20">
    <property type="entry name" value="MFS general substrate transporter like domains"/>
    <property type="match status" value="1"/>
</dbReference>
<dbReference type="InterPro" id="IPR003663">
    <property type="entry name" value="Sugar/inositol_transpt"/>
</dbReference>
<dbReference type="GeneID" id="54476981"/>